<dbReference type="InterPro" id="IPR027417">
    <property type="entry name" value="P-loop_NTPase"/>
</dbReference>
<evidence type="ECO:0000313" key="10">
    <source>
        <dbReference type="Proteomes" id="UP000224567"/>
    </source>
</evidence>
<dbReference type="Gene3D" id="1.10.8.430">
    <property type="entry name" value="Helical domain of apoptotic protease-activating factors"/>
    <property type="match status" value="1"/>
</dbReference>
<gene>
    <name evidence="9" type="ORF">CQW23_22689</name>
</gene>
<dbReference type="GO" id="GO:0006952">
    <property type="term" value="P:defense response"/>
    <property type="evidence" value="ECO:0007669"/>
    <property type="project" value="UniProtKB-KW"/>
</dbReference>
<dbReference type="InterPro" id="IPR058922">
    <property type="entry name" value="WHD_DRP"/>
</dbReference>
<sequence>MVKENFEKTLWVCVSDVFEMKMIAEKIVKSRGGKKDNYLQLDAVQNELRKTLNGKKYLLVLDDVWNEDPMKWSRLKNMLIGGAKGSKILLTTHSDVMAEVSGSVHQHKLGDLSEEKTWTLFEKMAFGCNKESENSNLVEIGKEIVRNCGGVPLAIRSVGSLQCLKRMEDEWIYLKNKDLSSITQGGNNVMAILRSSYNHLPQNLKICVEYCSLYPKDFKIVRFDLITMWIAQGFIQATTNNRDKVEDLTNLMHLDFGGYSSLEDMPVGIGQLTSLWTLTSFILSKESCISGQASDKLNELKGFIDLRIILSIKFIGLVCAIGERTLIGVVKRMEHLRQLSVEFEYGNKKDDDTG</sequence>
<keyword evidence="6" id="KW-0067">ATP-binding</keyword>
<dbReference type="PRINTS" id="PR00364">
    <property type="entry name" value="DISEASERSIST"/>
</dbReference>
<comment type="similarity">
    <text evidence="1">Belongs to the disease resistance NB-LRR family.</text>
</comment>
<protein>
    <submittedName>
        <fullName evidence="9">Uncharacterized protein</fullName>
    </submittedName>
</protein>
<evidence type="ECO:0000259" key="7">
    <source>
        <dbReference type="Pfam" id="PF00931"/>
    </source>
</evidence>
<keyword evidence="10" id="KW-1185">Reference proteome</keyword>
<dbReference type="OrthoDB" id="5279713at2759"/>
<dbReference type="Gene3D" id="3.40.50.300">
    <property type="entry name" value="P-loop containing nucleotide triphosphate hydrolases"/>
    <property type="match status" value="1"/>
</dbReference>
<keyword evidence="3" id="KW-0677">Repeat</keyword>
<dbReference type="Proteomes" id="UP000224567">
    <property type="component" value="Unassembled WGS sequence"/>
</dbReference>
<dbReference type="InterPro" id="IPR036388">
    <property type="entry name" value="WH-like_DNA-bd_sf"/>
</dbReference>
<dbReference type="AlphaFoldDB" id="A0A2G2W1K9"/>
<dbReference type="PANTHER" id="PTHR36766">
    <property type="entry name" value="PLANT BROAD-SPECTRUM MILDEW RESISTANCE PROTEIN RPW8"/>
    <property type="match status" value="1"/>
</dbReference>
<dbReference type="Pfam" id="PF23559">
    <property type="entry name" value="WHD_DRP"/>
    <property type="match status" value="1"/>
</dbReference>
<dbReference type="InterPro" id="IPR002182">
    <property type="entry name" value="NB-ARC"/>
</dbReference>
<accession>A0A2G2W1K9</accession>
<dbReference type="InterPro" id="IPR042197">
    <property type="entry name" value="Apaf_helical"/>
</dbReference>
<evidence type="ECO:0000256" key="4">
    <source>
        <dbReference type="ARBA" id="ARBA00022741"/>
    </source>
</evidence>
<dbReference type="SUPFAM" id="SSF52540">
    <property type="entry name" value="P-loop containing nucleoside triphosphate hydrolases"/>
    <property type="match status" value="1"/>
</dbReference>
<reference evidence="10" key="2">
    <citation type="journal article" date="2017" name="J. Anim. Genet.">
        <title>Multiple reference genome sequences of hot pepper reveal the massive evolution of plant disease resistance genes by retroduplication.</title>
        <authorList>
            <person name="Kim S."/>
            <person name="Park J."/>
            <person name="Yeom S.-I."/>
            <person name="Kim Y.-M."/>
            <person name="Seo E."/>
            <person name="Kim K.-T."/>
            <person name="Kim M.-S."/>
            <person name="Lee J.M."/>
            <person name="Cheong K."/>
            <person name="Shin H.-S."/>
            <person name="Kim S.-B."/>
            <person name="Han K."/>
            <person name="Lee J."/>
            <person name="Park M."/>
            <person name="Lee H.-A."/>
            <person name="Lee H.-Y."/>
            <person name="Lee Y."/>
            <person name="Oh S."/>
            <person name="Lee J.H."/>
            <person name="Choi E."/>
            <person name="Choi E."/>
            <person name="Lee S.E."/>
            <person name="Jeon J."/>
            <person name="Kim H."/>
            <person name="Choi G."/>
            <person name="Song H."/>
            <person name="Lee J."/>
            <person name="Lee S.-C."/>
            <person name="Kwon J.-K."/>
            <person name="Lee H.-Y."/>
            <person name="Koo N."/>
            <person name="Hong Y."/>
            <person name="Kim R.W."/>
            <person name="Kang W.-H."/>
            <person name="Huh J.H."/>
            <person name="Kang B.-C."/>
            <person name="Yang T.-J."/>
            <person name="Lee Y.-H."/>
            <person name="Bennetzen J.L."/>
            <person name="Choi D."/>
        </authorList>
    </citation>
    <scope>NUCLEOTIDE SEQUENCE [LARGE SCALE GENOMIC DNA]</scope>
    <source>
        <strain evidence="10">cv. PBC81</strain>
    </source>
</reference>
<keyword evidence="5" id="KW-0611">Plant defense</keyword>
<comment type="caution">
    <text evidence="9">The sequence shown here is derived from an EMBL/GenBank/DDBJ whole genome shotgun (WGS) entry which is preliminary data.</text>
</comment>
<dbReference type="EMBL" id="MLFT02000009">
    <property type="protein sequence ID" value="PHT39116.1"/>
    <property type="molecule type" value="Genomic_DNA"/>
</dbReference>
<dbReference type="PANTHER" id="PTHR36766:SF40">
    <property type="entry name" value="DISEASE RESISTANCE PROTEIN RGA3"/>
    <property type="match status" value="1"/>
</dbReference>
<dbReference type="Pfam" id="PF00931">
    <property type="entry name" value="NB-ARC"/>
    <property type="match status" value="1"/>
</dbReference>
<feature type="domain" description="Disease resistance protein winged helix" evidence="8">
    <location>
        <begin position="213"/>
        <end position="248"/>
    </location>
</feature>
<keyword evidence="4" id="KW-0547">Nucleotide-binding</keyword>
<evidence type="ECO:0000313" key="9">
    <source>
        <dbReference type="EMBL" id="PHT39116.1"/>
    </source>
</evidence>
<feature type="domain" description="NB-ARC" evidence="7">
    <location>
        <begin position="2"/>
        <end position="127"/>
    </location>
</feature>
<evidence type="ECO:0000256" key="1">
    <source>
        <dbReference type="ARBA" id="ARBA00008894"/>
    </source>
</evidence>
<reference evidence="9 10" key="1">
    <citation type="journal article" date="2017" name="Genome Biol.">
        <title>New reference genome sequences of hot pepper reveal the massive evolution of plant disease-resistance genes by retroduplication.</title>
        <authorList>
            <person name="Kim S."/>
            <person name="Park J."/>
            <person name="Yeom S.I."/>
            <person name="Kim Y.M."/>
            <person name="Seo E."/>
            <person name="Kim K.T."/>
            <person name="Kim M.S."/>
            <person name="Lee J.M."/>
            <person name="Cheong K."/>
            <person name="Shin H.S."/>
            <person name="Kim S.B."/>
            <person name="Han K."/>
            <person name="Lee J."/>
            <person name="Park M."/>
            <person name="Lee H.A."/>
            <person name="Lee H.Y."/>
            <person name="Lee Y."/>
            <person name="Oh S."/>
            <person name="Lee J.H."/>
            <person name="Choi E."/>
            <person name="Choi E."/>
            <person name="Lee S.E."/>
            <person name="Jeon J."/>
            <person name="Kim H."/>
            <person name="Choi G."/>
            <person name="Song H."/>
            <person name="Lee J."/>
            <person name="Lee S.C."/>
            <person name="Kwon J.K."/>
            <person name="Lee H.Y."/>
            <person name="Koo N."/>
            <person name="Hong Y."/>
            <person name="Kim R.W."/>
            <person name="Kang W.H."/>
            <person name="Huh J.H."/>
            <person name="Kang B.C."/>
            <person name="Yang T.J."/>
            <person name="Lee Y.H."/>
            <person name="Bennetzen J.L."/>
            <person name="Choi D."/>
        </authorList>
    </citation>
    <scope>NUCLEOTIDE SEQUENCE [LARGE SCALE GENOMIC DNA]</scope>
    <source>
        <strain evidence="10">cv. PBC81</strain>
    </source>
</reference>
<dbReference type="GO" id="GO:0043531">
    <property type="term" value="F:ADP binding"/>
    <property type="evidence" value="ECO:0007669"/>
    <property type="project" value="InterPro"/>
</dbReference>
<evidence type="ECO:0000256" key="5">
    <source>
        <dbReference type="ARBA" id="ARBA00022821"/>
    </source>
</evidence>
<proteinExistence type="inferred from homology"/>
<dbReference type="Gene3D" id="1.10.10.10">
    <property type="entry name" value="Winged helix-like DNA-binding domain superfamily/Winged helix DNA-binding domain"/>
    <property type="match status" value="1"/>
</dbReference>
<evidence type="ECO:0000256" key="3">
    <source>
        <dbReference type="ARBA" id="ARBA00022737"/>
    </source>
</evidence>
<dbReference type="STRING" id="33114.A0A2G2W1K9"/>
<evidence type="ECO:0000256" key="6">
    <source>
        <dbReference type="ARBA" id="ARBA00022840"/>
    </source>
</evidence>
<keyword evidence="2" id="KW-0433">Leucine-rich repeat</keyword>
<evidence type="ECO:0000259" key="8">
    <source>
        <dbReference type="Pfam" id="PF23559"/>
    </source>
</evidence>
<organism evidence="9 10">
    <name type="scientific">Capsicum baccatum</name>
    <name type="common">Peruvian pepper</name>
    <dbReference type="NCBI Taxonomy" id="33114"/>
    <lineage>
        <taxon>Eukaryota</taxon>
        <taxon>Viridiplantae</taxon>
        <taxon>Streptophyta</taxon>
        <taxon>Embryophyta</taxon>
        <taxon>Tracheophyta</taxon>
        <taxon>Spermatophyta</taxon>
        <taxon>Magnoliopsida</taxon>
        <taxon>eudicotyledons</taxon>
        <taxon>Gunneridae</taxon>
        <taxon>Pentapetalae</taxon>
        <taxon>asterids</taxon>
        <taxon>lamiids</taxon>
        <taxon>Solanales</taxon>
        <taxon>Solanaceae</taxon>
        <taxon>Solanoideae</taxon>
        <taxon>Capsiceae</taxon>
        <taxon>Capsicum</taxon>
    </lineage>
</organism>
<evidence type="ECO:0000256" key="2">
    <source>
        <dbReference type="ARBA" id="ARBA00022614"/>
    </source>
</evidence>
<name>A0A2G2W1K9_CAPBA</name>